<organism evidence="1 2">
    <name type="scientific">Peronosclerospora sorghi</name>
    <dbReference type="NCBI Taxonomy" id="230839"/>
    <lineage>
        <taxon>Eukaryota</taxon>
        <taxon>Sar</taxon>
        <taxon>Stramenopiles</taxon>
        <taxon>Oomycota</taxon>
        <taxon>Peronosporomycetes</taxon>
        <taxon>Peronosporales</taxon>
        <taxon>Peronosporaceae</taxon>
        <taxon>Peronosclerospora</taxon>
    </lineage>
</organism>
<keyword evidence="2" id="KW-1185">Reference proteome</keyword>
<sequence length="211" mass="24308">MKELEAMKSDFMTMKHRIVLGFLERRLLSHKIHAAFVLQSYARMSLDFKDFHFQRRAIVKIQRGWKKYKAILMARTTYHSGENDWQDEHVGSSDDGFDDAPTSFRAGRDRSVVERMESFKVAHSDSRGSVERLNELSARAKNFMKPRSGSGSTAGSSGISLEDEKSMLMIENRNLKYDLELMREQCIELQAIILEINKARTPASPIHNNHQ</sequence>
<reference evidence="1 2" key="1">
    <citation type="journal article" date="2022" name="bioRxiv">
        <title>The genome of the oomycete Peronosclerospora sorghi, a cosmopolitan pathogen of maize and sorghum, is inflated with dispersed pseudogenes.</title>
        <authorList>
            <person name="Fletcher K."/>
            <person name="Martin F."/>
            <person name="Isakeit T."/>
            <person name="Cavanaugh K."/>
            <person name="Magill C."/>
            <person name="Michelmore R."/>
        </authorList>
    </citation>
    <scope>NUCLEOTIDE SEQUENCE [LARGE SCALE GENOMIC DNA]</scope>
    <source>
        <strain evidence="1">P6</strain>
    </source>
</reference>
<evidence type="ECO:0000313" key="1">
    <source>
        <dbReference type="EMBL" id="KAI9910289.1"/>
    </source>
</evidence>
<evidence type="ECO:0000313" key="2">
    <source>
        <dbReference type="Proteomes" id="UP001163321"/>
    </source>
</evidence>
<name>A0ACC0VUW7_9STRA</name>
<accession>A0ACC0VUW7</accession>
<gene>
    <name evidence="1" type="ORF">PsorP6_011173</name>
</gene>
<dbReference type="Proteomes" id="UP001163321">
    <property type="component" value="Chromosome 6"/>
</dbReference>
<proteinExistence type="predicted"/>
<comment type="caution">
    <text evidence="1">The sequence shown here is derived from an EMBL/GenBank/DDBJ whole genome shotgun (WGS) entry which is preliminary data.</text>
</comment>
<protein>
    <submittedName>
        <fullName evidence="1">Uncharacterized protein</fullName>
    </submittedName>
</protein>
<dbReference type="EMBL" id="CM047585">
    <property type="protein sequence ID" value="KAI9910289.1"/>
    <property type="molecule type" value="Genomic_DNA"/>
</dbReference>